<name>K0SED9_THAOC</name>
<accession>K0SED9</accession>
<feature type="compositionally biased region" description="Basic and acidic residues" evidence="1">
    <location>
        <begin position="19"/>
        <end position="33"/>
    </location>
</feature>
<protein>
    <submittedName>
        <fullName evidence="2">Uncharacterized protein</fullName>
    </submittedName>
</protein>
<dbReference type="OrthoDB" id="51916at2759"/>
<evidence type="ECO:0000256" key="1">
    <source>
        <dbReference type="SAM" id="MobiDB-lite"/>
    </source>
</evidence>
<dbReference type="EMBL" id="AGNL01023151">
    <property type="protein sequence ID" value="EJK59306.1"/>
    <property type="molecule type" value="Genomic_DNA"/>
</dbReference>
<sequence>MRIHVVGLPCPCSPGPVLGRREEEGRPNKEAPGRPDYNMTVRRKLAGAQAALFAHLGHEYIDDAGMDCHDTPEEVPLFSNLSKAQRLRLVGEVLVGVICEEEPLPPDTIQHNATFRALIHYLFVKLEVEIDTQGELSDVGEDLFVHDNDGFTGRARTDEEMEEYRVERALIEHRAEKNMKKLERKDVGEFRVNSSNEYGRAEVTRGLDTMTKLFAGGPVSAEQRSSIVRPLNSDERCSFRWRILCDAALQEDDYPGPFSLASVNFDWRCQVPSKWYSALNLLLDTKLMDYGSPTNHALICGEINHKSYADPSQLPRIQAIESHVDILRKVFQPTWDPKLLALDQRLLFALGSTEIYAGYYHKEWLFGFLKECKKMGVDITKGGSYQLRLDAFRKVKDSFVEGCEYPFEELYECNAPLERIQQGYAPKKSTPPLNFSRKLCAADQESQSRDGVCVLRQRT</sequence>
<proteinExistence type="predicted"/>
<feature type="region of interest" description="Disordered" evidence="1">
    <location>
        <begin position="16"/>
        <end position="37"/>
    </location>
</feature>
<dbReference type="AlphaFoldDB" id="K0SED9"/>
<evidence type="ECO:0000313" key="2">
    <source>
        <dbReference type="EMBL" id="EJK59306.1"/>
    </source>
</evidence>
<keyword evidence="3" id="KW-1185">Reference proteome</keyword>
<evidence type="ECO:0000313" key="3">
    <source>
        <dbReference type="Proteomes" id="UP000266841"/>
    </source>
</evidence>
<dbReference type="Proteomes" id="UP000266841">
    <property type="component" value="Unassembled WGS sequence"/>
</dbReference>
<gene>
    <name evidence="2" type="ORF">THAOC_20493</name>
</gene>
<comment type="caution">
    <text evidence="2">The sequence shown here is derived from an EMBL/GenBank/DDBJ whole genome shotgun (WGS) entry which is preliminary data.</text>
</comment>
<organism evidence="2 3">
    <name type="scientific">Thalassiosira oceanica</name>
    <name type="common">Marine diatom</name>
    <dbReference type="NCBI Taxonomy" id="159749"/>
    <lineage>
        <taxon>Eukaryota</taxon>
        <taxon>Sar</taxon>
        <taxon>Stramenopiles</taxon>
        <taxon>Ochrophyta</taxon>
        <taxon>Bacillariophyta</taxon>
        <taxon>Coscinodiscophyceae</taxon>
        <taxon>Thalassiosirophycidae</taxon>
        <taxon>Thalassiosirales</taxon>
        <taxon>Thalassiosiraceae</taxon>
        <taxon>Thalassiosira</taxon>
    </lineage>
</organism>
<reference evidence="2 3" key="1">
    <citation type="journal article" date="2012" name="Genome Biol.">
        <title>Genome and low-iron response of an oceanic diatom adapted to chronic iron limitation.</title>
        <authorList>
            <person name="Lommer M."/>
            <person name="Specht M."/>
            <person name="Roy A.S."/>
            <person name="Kraemer L."/>
            <person name="Andreson R."/>
            <person name="Gutowska M.A."/>
            <person name="Wolf J."/>
            <person name="Bergner S.V."/>
            <person name="Schilhabel M.B."/>
            <person name="Klostermeier U.C."/>
            <person name="Beiko R.G."/>
            <person name="Rosenstiel P."/>
            <person name="Hippler M."/>
            <person name="Laroche J."/>
        </authorList>
    </citation>
    <scope>NUCLEOTIDE SEQUENCE [LARGE SCALE GENOMIC DNA]</scope>
    <source>
        <strain evidence="2 3">CCMP1005</strain>
    </source>
</reference>